<dbReference type="PANTHER" id="PTHR36891">
    <property type="entry name" value="OS01G0127400 PROTEIN"/>
    <property type="match status" value="1"/>
</dbReference>
<comment type="caution">
    <text evidence="1">The sequence shown here is derived from an EMBL/GenBank/DDBJ whole genome shotgun (WGS) entry which is preliminary data.</text>
</comment>
<protein>
    <recommendedName>
        <fullName evidence="3">DUF3326 domain-containing protein</fullName>
    </recommendedName>
</protein>
<evidence type="ECO:0000313" key="1">
    <source>
        <dbReference type="EMBL" id="MBK1632759.1"/>
    </source>
</evidence>
<accession>A0ABS1CLP7</accession>
<name>A0ABS1CLP7_9GAMM</name>
<dbReference type="Proteomes" id="UP000748752">
    <property type="component" value="Unassembled WGS sequence"/>
</dbReference>
<keyword evidence="2" id="KW-1185">Reference proteome</keyword>
<dbReference type="InterPro" id="IPR021763">
    <property type="entry name" value="DUF3326"/>
</dbReference>
<evidence type="ECO:0000313" key="2">
    <source>
        <dbReference type="Proteomes" id="UP000748752"/>
    </source>
</evidence>
<proteinExistence type="predicted"/>
<dbReference type="PANTHER" id="PTHR36891:SF1">
    <property type="entry name" value="OS01G0127400 PROTEIN"/>
    <property type="match status" value="1"/>
</dbReference>
<gene>
    <name evidence="1" type="ORF">CKO31_18810</name>
</gene>
<dbReference type="Pfam" id="PF11805">
    <property type="entry name" value="DUF3326"/>
    <property type="match status" value="1"/>
</dbReference>
<dbReference type="EMBL" id="NRRV01000057">
    <property type="protein sequence ID" value="MBK1632759.1"/>
    <property type="molecule type" value="Genomic_DNA"/>
</dbReference>
<evidence type="ECO:0008006" key="3">
    <source>
        <dbReference type="Google" id="ProtNLM"/>
    </source>
</evidence>
<reference evidence="1 2" key="1">
    <citation type="journal article" date="2020" name="Microorganisms">
        <title>Osmotic Adaptation and Compatible Solute Biosynthesis of Phototrophic Bacteria as Revealed from Genome Analyses.</title>
        <authorList>
            <person name="Imhoff J.F."/>
            <person name="Rahn T."/>
            <person name="Kunzel S."/>
            <person name="Keller A."/>
            <person name="Neulinger S.C."/>
        </authorList>
    </citation>
    <scope>NUCLEOTIDE SEQUENCE [LARGE SCALE GENOMIC DNA]</scope>
    <source>
        <strain evidence="1 2">DSM 6210</strain>
    </source>
</reference>
<sequence length="472" mass="49280">MSHAATSSLPGTSIAQPAGAPVAVETRIVQIPCPPAARTWQGLAPRLQDALGNAEPVRLICIDADDERLVFDAALVETRREPAWPGLLADTPAPGAHAPSGAPDVVVSLLPTGIRAEVGGFAGDATPATNLLAAACDHLITNPNAVTASDLYFAADNVGYLEGNLLCRFMLGQLDLGVGAQRRVGLVVEEPVQDDFGRNVLNAVNAMRTVAGVEVDPVVFTGRIRTESRYAEHGHATGEYGDLGALLDALEHAHASGARAVGVVSSIDVPQPVREAYYRGEPIPNPWGSAEAILTHTATSYFGMTAAHSPLLLEAAHTCFGTLGDPRDGAELISSAFLCSMVRGLSRSPALIPATAPHRVGEQRLTADQVRAVVMPESAVGNIPFFVALDRRIPVILVRGNHTTGRVTPQCLGLAPEQLGPGRPVYTVASYAEAAGLLLAMREGIAPAALMRPIQGVEPIMLNPAERASAAA</sequence>
<organism evidence="1 2">
    <name type="scientific">Thiohalocapsa halophila</name>
    <dbReference type="NCBI Taxonomy" id="69359"/>
    <lineage>
        <taxon>Bacteria</taxon>
        <taxon>Pseudomonadati</taxon>
        <taxon>Pseudomonadota</taxon>
        <taxon>Gammaproteobacteria</taxon>
        <taxon>Chromatiales</taxon>
        <taxon>Chromatiaceae</taxon>
        <taxon>Thiohalocapsa</taxon>
    </lineage>
</organism>
<dbReference type="RefSeq" id="WP_200240554.1">
    <property type="nucleotide sequence ID" value="NZ_NRRV01000057.1"/>
</dbReference>